<dbReference type="GO" id="GO:0050660">
    <property type="term" value="F:flavin adenine dinucleotide binding"/>
    <property type="evidence" value="ECO:0007669"/>
    <property type="project" value="InterPro"/>
</dbReference>
<organism evidence="5 6">
    <name type="scientific">Phanerochaete sordida</name>
    <dbReference type="NCBI Taxonomy" id="48140"/>
    <lineage>
        <taxon>Eukaryota</taxon>
        <taxon>Fungi</taxon>
        <taxon>Dikarya</taxon>
        <taxon>Basidiomycota</taxon>
        <taxon>Agaricomycotina</taxon>
        <taxon>Agaricomycetes</taxon>
        <taxon>Polyporales</taxon>
        <taxon>Phanerochaetaceae</taxon>
        <taxon>Phanerochaete</taxon>
    </lineage>
</organism>
<dbReference type="Pfam" id="PF00732">
    <property type="entry name" value="GMC_oxred_N"/>
    <property type="match status" value="1"/>
</dbReference>
<gene>
    <name evidence="5" type="ORF">PsYK624_097120</name>
</gene>
<protein>
    <submittedName>
        <fullName evidence="5">GMC oxidoreductase</fullName>
    </submittedName>
</protein>
<keyword evidence="3" id="KW-0274">FAD</keyword>
<name>A0A9P3LGA5_9APHY</name>
<evidence type="ECO:0000313" key="5">
    <source>
        <dbReference type="EMBL" id="GJE93553.1"/>
    </source>
</evidence>
<dbReference type="SUPFAM" id="SSF54373">
    <property type="entry name" value="FAD-linked reductases, C-terminal domain"/>
    <property type="match status" value="1"/>
</dbReference>
<dbReference type="Gene3D" id="3.50.50.60">
    <property type="entry name" value="FAD/NAD(P)-binding domain"/>
    <property type="match status" value="1"/>
</dbReference>
<keyword evidence="3" id="KW-0285">Flavoprotein</keyword>
<accession>A0A9P3LGA5</accession>
<comment type="cofactor">
    <cofactor evidence="1 3">
        <name>FAD</name>
        <dbReference type="ChEBI" id="CHEBI:57692"/>
    </cofactor>
</comment>
<dbReference type="OrthoDB" id="269227at2759"/>
<sequence>MATPSLDEYDIIFAGAGTSGGVAAGRLAAADPSLKILLIDAGPHVQEDDAFVQPARCLNHLRPDNPVWKVHVSNVSEYLGGRPQVVTCAHVVGGGSSVNFMMYNRAVASDFDDWEQVHKNPGWGAKDLVPLLRKTEKYQVAPGKDDVHGYDGPLSVSYGGKFTNIGQDFLEVAKGFDPSREHTEDPNEVYKSNAYGRMQKWIDGVTGKRSDVAHHYLYNNMKTSGLEILTGSLVKRVIFEGKRAVGVEYVANPVFQPNADKEIIRTVRARKLVVVSAGTFGSPAILERSGIGGKDVLEKAGVPQFVDLPGVGEHYQDHSTIFAPYLATANSDTLDGIGRQDPEEMAMWVDQWTKTGQGLMAHNGMDSAIKLRPNAEELKELGPDFEQRWKEYFADKPDKPVIFFTPLTMFIGDLTTVPARKYFCMGFFPGYPAGMGHVHIKTGSDVNAPLDFETAYCRAPEDMAVLRFGYKLTREFARRMSCYEGELTTNHPVFAADSPARCREGVAPVPVDAPRLPYSAEDDKALDAYLRKFVVTAWHFMGTCAMKPREEGGVVDHNLNVWGVEGLKVCDLSIPPANVCANTYSTALLVGEKGAVIIGNELGIKA</sequence>
<dbReference type="PROSITE" id="PS00624">
    <property type="entry name" value="GMC_OXRED_2"/>
    <property type="match status" value="1"/>
</dbReference>
<dbReference type="EMBL" id="BPQB01000033">
    <property type="protein sequence ID" value="GJE93553.1"/>
    <property type="molecule type" value="Genomic_DNA"/>
</dbReference>
<comment type="similarity">
    <text evidence="2">Belongs to the GMC oxidoreductase family.</text>
</comment>
<dbReference type="InterPro" id="IPR007867">
    <property type="entry name" value="GMC_OxRtase_C"/>
</dbReference>
<evidence type="ECO:0000256" key="1">
    <source>
        <dbReference type="ARBA" id="ARBA00001974"/>
    </source>
</evidence>
<dbReference type="PANTHER" id="PTHR11552">
    <property type="entry name" value="GLUCOSE-METHANOL-CHOLINE GMC OXIDOREDUCTASE"/>
    <property type="match status" value="1"/>
</dbReference>
<reference evidence="5 6" key="1">
    <citation type="submission" date="2021-08" db="EMBL/GenBank/DDBJ databases">
        <title>Draft Genome Sequence of Phanerochaete sordida strain YK-624.</title>
        <authorList>
            <person name="Mori T."/>
            <person name="Dohra H."/>
            <person name="Suzuki T."/>
            <person name="Kawagishi H."/>
            <person name="Hirai H."/>
        </authorList>
    </citation>
    <scope>NUCLEOTIDE SEQUENCE [LARGE SCALE GENOMIC DNA]</scope>
    <source>
        <strain evidence="5 6">YK-624</strain>
    </source>
</reference>
<evidence type="ECO:0000256" key="3">
    <source>
        <dbReference type="PIRSR" id="PIRSR000137-2"/>
    </source>
</evidence>
<keyword evidence="6" id="KW-1185">Reference proteome</keyword>
<dbReference type="Pfam" id="PF05199">
    <property type="entry name" value="GMC_oxred_C"/>
    <property type="match status" value="1"/>
</dbReference>
<feature type="domain" description="Glucose-methanol-choline oxidoreductase N-terminal" evidence="4">
    <location>
        <begin position="278"/>
        <end position="292"/>
    </location>
</feature>
<evidence type="ECO:0000313" key="6">
    <source>
        <dbReference type="Proteomes" id="UP000703269"/>
    </source>
</evidence>
<proteinExistence type="inferred from homology"/>
<feature type="binding site" evidence="3">
    <location>
        <position position="234"/>
    </location>
    <ligand>
        <name>FAD</name>
        <dbReference type="ChEBI" id="CHEBI:57692"/>
    </ligand>
</feature>
<feature type="binding site" evidence="3">
    <location>
        <begin position="18"/>
        <end position="19"/>
    </location>
    <ligand>
        <name>FAD</name>
        <dbReference type="ChEBI" id="CHEBI:57692"/>
    </ligand>
</feature>
<evidence type="ECO:0000256" key="2">
    <source>
        <dbReference type="ARBA" id="ARBA00010790"/>
    </source>
</evidence>
<dbReference type="AlphaFoldDB" id="A0A9P3LGA5"/>
<dbReference type="PIRSF" id="PIRSF000137">
    <property type="entry name" value="Alcohol_oxidase"/>
    <property type="match status" value="1"/>
</dbReference>
<comment type="caution">
    <text evidence="5">The sequence shown here is derived from an EMBL/GenBank/DDBJ whole genome shotgun (WGS) entry which is preliminary data.</text>
</comment>
<dbReference type="PANTHER" id="PTHR11552:SF78">
    <property type="entry name" value="GLUCOSE-METHANOL-CHOLINE OXIDOREDUCTASE N-TERMINAL DOMAIN-CONTAINING PROTEIN"/>
    <property type="match status" value="1"/>
</dbReference>
<dbReference type="GO" id="GO:0016614">
    <property type="term" value="F:oxidoreductase activity, acting on CH-OH group of donors"/>
    <property type="evidence" value="ECO:0007669"/>
    <property type="project" value="InterPro"/>
</dbReference>
<dbReference type="InterPro" id="IPR036188">
    <property type="entry name" value="FAD/NAD-bd_sf"/>
</dbReference>
<evidence type="ECO:0000259" key="4">
    <source>
        <dbReference type="PROSITE" id="PS00624"/>
    </source>
</evidence>
<feature type="binding site" evidence="3">
    <location>
        <begin position="538"/>
        <end position="539"/>
    </location>
    <ligand>
        <name>FAD</name>
        <dbReference type="ChEBI" id="CHEBI:57692"/>
    </ligand>
</feature>
<dbReference type="InterPro" id="IPR000172">
    <property type="entry name" value="GMC_OxRdtase_N"/>
</dbReference>
<dbReference type="Proteomes" id="UP000703269">
    <property type="component" value="Unassembled WGS sequence"/>
</dbReference>
<dbReference type="Gene3D" id="3.30.560.10">
    <property type="entry name" value="Glucose Oxidase, domain 3"/>
    <property type="match status" value="1"/>
</dbReference>
<dbReference type="InterPro" id="IPR012132">
    <property type="entry name" value="GMC_OxRdtase"/>
</dbReference>
<dbReference type="SUPFAM" id="SSF51905">
    <property type="entry name" value="FAD/NAD(P)-binding domain"/>
    <property type="match status" value="1"/>
</dbReference>
<feature type="binding site" evidence="3">
    <location>
        <position position="91"/>
    </location>
    <ligand>
        <name>FAD</name>
        <dbReference type="ChEBI" id="CHEBI:57692"/>
    </ligand>
</feature>